<dbReference type="RefSeq" id="WP_141133341.1">
    <property type="nucleotide sequence ID" value="NZ_CAMISM010000014.1"/>
</dbReference>
<evidence type="ECO:0000256" key="3">
    <source>
        <dbReference type="ARBA" id="ARBA00023125"/>
    </source>
</evidence>
<evidence type="ECO:0000256" key="2">
    <source>
        <dbReference type="ARBA" id="ARBA00023015"/>
    </source>
</evidence>
<name>A0A3S4Z0U8_SERFO</name>
<protein>
    <submittedName>
        <fullName evidence="5">Phage antitermination protein Q</fullName>
    </submittedName>
</protein>
<keyword evidence="2" id="KW-0805">Transcription regulation</keyword>
<organism evidence="5 6">
    <name type="scientific">Serratia fonticola</name>
    <dbReference type="NCBI Taxonomy" id="47917"/>
    <lineage>
        <taxon>Bacteria</taxon>
        <taxon>Pseudomonadati</taxon>
        <taxon>Pseudomonadota</taxon>
        <taxon>Gammaproteobacteria</taxon>
        <taxon>Enterobacterales</taxon>
        <taxon>Yersiniaceae</taxon>
        <taxon>Serratia</taxon>
    </lineage>
</organism>
<gene>
    <name evidence="5" type="ORF">NCTC13193_03889</name>
</gene>
<dbReference type="Pfam" id="PF06530">
    <property type="entry name" value="Phage_antitermQ"/>
    <property type="match status" value="1"/>
</dbReference>
<sequence length="119" mass="13242">MRDMYEVLSRWGAWARDNKGVGYSSIAAGFKGLLPPQSSGKLVCSDDDGLVIDGCVARLFKFKLEEYELVIRHHYYGQSLRSIAMSWKCSDGTVRKIMQAAEGFIGGCLAVLDIKLDME</sequence>
<accession>A0A3S4Z0U8</accession>
<evidence type="ECO:0000256" key="4">
    <source>
        <dbReference type="ARBA" id="ARBA00023163"/>
    </source>
</evidence>
<keyword evidence="3" id="KW-0238">DNA-binding</keyword>
<proteinExistence type="inferred from homology"/>
<reference evidence="5 6" key="1">
    <citation type="submission" date="2018-12" db="EMBL/GenBank/DDBJ databases">
        <authorList>
            <consortium name="Pathogen Informatics"/>
        </authorList>
    </citation>
    <scope>NUCLEOTIDE SEQUENCE [LARGE SCALE GENOMIC DNA]</scope>
    <source>
        <strain evidence="5 6">NCTC13193</strain>
    </source>
</reference>
<dbReference type="GO" id="GO:0060567">
    <property type="term" value="P:negative regulation of termination of DNA-templated transcription"/>
    <property type="evidence" value="ECO:0007669"/>
    <property type="project" value="InterPro"/>
</dbReference>
<keyword evidence="4" id="KW-0804">Transcription</keyword>
<evidence type="ECO:0000313" key="6">
    <source>
        <dbReference type="Proteomes" id="UP000270487"/>
    </source>
</evidence>
<dbReference type="InterPro" id="IPR010534">
    <property type="entry name" value="Phage_933W_GpQ"/>
</dbReference>
<dbReference type="EMBL" id="LR134492">
    <property type="protein sequence ID" value="VEI72923.1"/>
    <property type="molecule type" value="Genomic_DNA"/>
</dbReference>
<evidence type="ECO:0000313" key="5">
    <source>
        <dbReference type="EMBL" id="VEI72923.1"/>
    </source>
</evidence>
<dbReference type="Proteomes" id="UP000270487">
    <property type="component" value="Chromosome"/>
</dbReference>
<comment type="similarity">
    <text evidence="1">Belongs to the phage antitermination Q type 1 family.</text>
</comment>
<evidence type="ECO:0000256" key="1">
    <source>
        <dbReference type="ARBA" id="ARBA00010234"/>
    </source>
</evidence>
<dbReference type="GO" id="GO:0003677">
    <property type="term" value="F:DNA binding"/>
    <property type="evidence" value="ECO:0007669"/>
    <property type="project" value="UniProtKB-KW"/>
</dbReference>
<dbReference type="AlphaFoldDB" id="A0A3S4Z0U8"/>